<dbReference type="Gene3D" id="3.30.200.20">
    <property type="entry name" value="Phosphorylase Kinase, domain 1"/>
    <property type="match status" value="1"/>
</dbReference>
<accession>A0ABM3GVY2</accession>
<dbReference type="Proteomes" id="UP000827889">
    <property type="component" value="Chromosome 11"/>
</dbReference>
<dbReference type="Pfam" id="PF07714">
    <property type="entry name" value="PK_Tyr_Ser-Thr"/>
    <property type="match status" value="1"/>
</dbReference>
<dbReference type="InterPro" id="IPR011009">
    <property type="entry name" value="Kinase-like_dom_sf"/>
</dbReference>
<keyword evidence="6" id="KW-0418">Kinase</keyword>
<dbReference type="RefSeq" id="XP_048128499.1">
    <property type="nucleotide sequence ID" value="XM_048272542.1"/>
</dbReference>
<reference evidence="6" key="1">
    <citation type="submission" date="2025-08" db="UniProtKB">
        <authorList>
            <consortium name="RefSeq"/>
        </authorList>
    </citation>
    <scope>IDENTIFICATION</scope>
    <source>
        <tissue evidence="6">Leaf</tissue>
    </source>
</reference>
<dbReference type="PROSITE" id="PS50011">
    <property type="entry name" value="PROTEIN_KINASE_DOM"/>
    <property type="match status" value="1"/>
</dbReference>
<sequence>MGLGAADSSSTGETVMVVLDANRSRGNLHALEWALRHVVRRGHTVLVLGIFCKIGKRASCFPFHMAGEKLERLGEGEVDPTDLKEEIAEKRDEYKSCLQPFYRHCKKNEVRDYLIYSKKKTPLSRHRTFLVQVKLESKIAAGFCPRNVTVEEAQSCNTCWIILDSHLKKDKTYIYGHVGCNLALVKGKDVVTLMPSKVILQESSSLKHRRVDDGHLSNDPITDNQEGTSITPPPKNRNWYPLAWRTGFPRSFTQSELEVITSGFSKESIVQTLDNIHMYQGQFQETPVLVKCFSPNDEHFWSMLRILSRVRHRNILNIVGYCFAGSSMFLLFDFPFMGTLEINLQNNDLAEKIPWKARWYIAVEIGACLRYLHEECVDGPIVHLSVCSSHVIYPLGGSAMLANFMTAKCLKDSSPRDNQSLAHCLNLQEGDGIAIDVQGYGIFLLELITGRSARCFLDPNKEDLIDWALPAIEKGSLSEVRDPRLTDTTDDRFIDHMAQAALLCLHDLNRRISMSERIGRTMVVLIVLHLFRRE</sequence>
<keyword evidence="2" id="KW-0067">ATP-binding</keyword>
<evidence type="ECO:0000256" key="1">
    <source>
        <dbReference type="ARBA" id="ARBA00022741"/>
    </source>
</evidence>
<dbReference type="PANTHER" id="PTHR27001:SF811">
    <property type="entry name" value="SERINE_THREONINE-PROTEIN KINASE CDG1-LIKE"/>
    <property type="match status" value="1"/>
</dbReference>
<keyword evidence="6" id="KW-0808">Transferase</keyword>
<proteinExistence type="predicted"/>
<evidence type="ECO:0000313" key="6">
    <source>
        <dbReference type="RefSeq" id="XP_048128499.1"/>
    </source>
</evidence>
<dbReference type="GeneID" id="115747380"/>
<name>A0ABM3GVY2_9MYRT</name>
<feature type="domain" description="Protein kinase" evidence="4">
    <location>
        <begin position="254"/>
        <end position="532"/>
    </location>
</feature>
<dbReference type="SMART" id="SM00220">
    <property type="entry name" value="S_TKc"/>
    <property type="match status" value="1"/>
</dbReference>
<keyword evidence="5" id="KW-1185">Reference proteome</keyword>
<evidence type="ECO:0000313" key="5">
    <source>
        <dbReference type="Proteomes" id="UP000827889"/>
    </source>
</evidence>
<protein>
    <submittedName>
        <fullName evidence="6">Probable serine/threonine-protein kinase PBL25 isoform X1</fullName>
    </submittedName>
</protein>
<dbReference type="InterPro" id="IPR000719">
    <property type="entry name" value="Prot_kinase_dom"/>
</dbReference>
<dbReference type="Gene3D" id="1.10.510.10">
    <property type="entry name" value="Transferase(Phosphotransferase) domain 1"/>
    <property type="match status" value="1"/>
</dbReference>
<feature type="compositionally biased region" description="Polar residues" evidence="3">
    <location>
        <begin position="219"/>
        <end position="230"/>
    </location>
</feature>
<evidence type="ECO:0000256" key="3">
    <source>
        <dbReference type="SAM" id="MobiDB-lite"/>
    </source>
</evidence>
<gene>
    <name evidence="6" type="primary">LOC115747380</name>
</gene>
<dbReference type="SUPFAM" id="SSF56112">
    <property type="entry name" value="Protein kinase-like (PK-like)"/>
    <property type="match status" value="1"/>
</dbReference>
<evidence type="ECO:0000259" key="4">
    <source>
        <dbReference type="PROSITE" id="PS50011"/>
    </source>
</evidence>
<dbReference type="PANTHER" id="PTHR27001">
    <property type="entry name" value="OS01G0253100 PROTEIN"/>
    <property type="match status" value="1"/>
</dbReference>
<dbReference type="InterPro" id="IPR001245">
    <property type="entry name" value="Ser-Thr/Tyr_kinase_cat_dom"/>
</dbReference>
<organism evidence="5 6">
    <name type="scientific">Rhodamnia argentea</name>
    <dbReference type="NCBI Taxonomy" id="178133"/>
    <lineage>
        <taxon>Eukaryota</taxon>
        <taxon>Viridiplantae</taxon>
        <taxon>Streptophyta</taxon>
        <taxon>Embryophyta</taxon>
        <taxon>Tracheophyta</taxon>
        <taxon>Spermatophyta</taxon>
        <taxon>Magnoliopsida</taxon>
        <taxon>eudicotyledons</taxon>
        <taxon>Gunneridae</taxon>
        <taxon>Pentapetalae</taxon>
        <taxon>rosids</taxon>
        <taxon>malvids</taxon>
        <taxon>Myrtales</taxon>
        <taxon>Myrtaceae</taxon>
        <taxon>Myrtoideae</taxon>
        <taxon>Myrteae</taxon>
        <taxon>Australasian group</taxon>
        <taxon>Rhodamnia</taxon>
    </lineage>
</organism>
<keyword evidence="1" id="KW-0547">Nucleotide-binding</keyword>
<feature type="region of interest" description="Disordered" evidence="3">
    <location>
        <begin position="210"/>
        <end position="232"/>
    </location>
</feature>
<evidence type="ECO:0000256" key="2">
    <source>
        <dbReference type="ARBA" id="ARBA00022840"/>
    </source>
</evidence>
<dbReference type="GO" id="GO:0016301">
    <property type="term" value="F:kinase activity"/>
    <property type="evidence" value="ECO:0007669"/>
    <property type="project" value="UniProtKB-KW"/>
</dbReference>